<dbReference type="Gene3D" id="1.10.150.120">
    <property type="entry name" value="[2Fe-2S]-binding domain"/>
    <property type="match status" value="1"/>
</dbReference>
<dbReference type="EMBL" id="LKEU01000027">
    <property type="protein sequence ID" value="OFV70923.1"/>
    <property type="molecule type" value="Genomic_DNA"/>
</dbReference>
<dbReference type="EC" id="1.2.99.2" evidence="8"/>
<dbReference type="FunFam" id="1.10.150.120:FF:000003">
    <property type="entry name" value="Carbon monoxide dehydrogenase, small subunit"/>
    <property type="match status" value="1"/>
</dbReference>
<dbReference type="PANTHER" id="PTHR44379">
    <property type="entry name" value="OXIDOREDUCTASE WITH IRON-SULFUR SUBUNIT"/>
    <property type="match status" value="1"/>
</dbReference>
<keyword evidence="11" id="KW-1185">Reference proteome</keyword>
<evidence type="ECO:0000313" key="11">
    <source>
        <dbReference type="Proteomes" id="UP001163550"/>
    </source>
</evidence>
<reference evidence="8 10" key="1">
    <citation type="submission" date="2015-09" db="EMBL/GenBank/DDBJ databases">
        <title>Genome sequence of Acetobacterium wieringae DSM 1911.</title>
        <authorList>
            <person name="Poehlein A."/>
            <person name="Bengelsdorf F.R."/>
            <person name="Schiel-Bengelsdorf B."/>
            <person name="Duerre P."/>
            <person name="Daniel R."/>
        </authorList>
    </citation>
    <scope>NUCLEOTIDE SEQUENCE [LARGE SCALE GENOMIC DNA]</scope>
    <source>
        <strain evidence="8 10">DSM 1911</strain>
    </source>
</reference>
<evidence type="ECO:0000256" key="2">
    <source>
        <dbReference type="ARBA" id="ARBA00022723"/>
    </source>
</evidence>
<evidence type="ECO:0000313" key="10">
    <source>
        <dbReference type="Proteomes" id="UP000176244"/>
    </source>
</evidence>
<evidence type="ECO:0000313" key="9">
    <source>
        <dbReference type="EMBL" id="UYO62577.1"/>
    </source>
</evidence>
<dbReference type="GO" id="GO:0051537">
    <property type="term" value="F:2 iron, 2 sulfur cluster binding"/>
    <property type="evidence" value="ECO:0007669"/>
    <property type="project" value="UniProtKB-KW"/>
</dbReference>
<dbReference type="PROSITE" id="PS51085">
    <property type="entry name" value="2FE2S_FER_2"/>
    <property type="match status" value="1"/>
</dbReference>
<gene>
    <name evidence="8" type="primary">cutS</name>
    <name evidence="8" type="ORF">ACWI_15090</name>
    <name evidence="9" type="ORF">LNN31_17620</name>
</gene>
<dbReference type="FunFam" id="3.10.20.30:FF:000020">
    <property type="entry name" value="Xanthine dehydrogenase iron-sulfur subunit"/>
    <property type="match status" value="1"/>
</dbReference>
<comment type="pathway">
    <text evidence="6">Alkaloid degradation; nicotine degradation.</text>
</comment>
<dbReference type="InterPro" id="IPR001041">
    <property type="entry name" value="2Fe-2S_ferredoxin-type"/>
</dbReference>
<dbReference type="InterPro" id="IPR006058">
    <property type="entry name" value="2Fe2S_fd_BS"/>
</dbReference>
<dbReference type="SUPFAM" id="SSF54292">
    <property type="entry name" value="2Fe-2S ferredoxin-like"/>
    <property type="match status" value="1"/>
</dbReference>
<name>A0A1F2PHW9_9FIRM</name>
<dbReference type="STRING" id="52694.ACWI_15090"/>
<organism evidence="8 10">
    <name type="scientific">Acetobacterium wieringae</name>
    <dbReference type="NCBI Taxonomy" id="52694"/>
    <lineage>
        <taxon>Bacteria</taxon>
        <taxon>Bacillati</taxon>
        <taxon>Bacillota</taxon>
        <taxon>Clostridia</taxon>
        <taxon>Eubacteriales</taxon>
        <taxon>Eubacteriaceae</taxon>
        <taxon>Acetobacterium</taxon>
    </lineage>
</organism>
<protein>
    <submittedName>
        <fullName evidence="9">(2Fe-2S)-binding protein</fullName>
    </submittedName>
    <submittedName>
        <fullName evidence="8">Carbon monoxide dehydrogenase small chain</fullName>
        <ecNumber evidence="8">1.2.99.2</ecNumber>
    </submittedName>
</protein>
<proteinExistence type="predicted"/>
<evidence type="ECO:0000313" key="8">
    <source>
        <dbReference type="EMBL" id="OFV70923.1"/>
    </source>
</evidence>
<sequence>MQNRANYIQVECEINGKAVDLLVSPDRTVVDVLRNELGLTGTKQGCDDGNCGACTILVDGKAAKSCSMLIGQARNKKITTIEGVSNGDVLHPMQQAFIDHFAIQCGFCTPGMIMTAIAILNENPNATEEDIREGLHGNLCRCTGYVKVVEAIEDARDKINAGGVN</sequence>
<evidence type="ECO:0000256" key="3">
    <source>
        <dbReference type="ARBA" id="ARBA00023002"/>
    </source>
</evidence>
<dbReference type="InterPro" id="IPR036010">
    <property type="entry name" value="2Fe-2S_ferredoxin-like_sf"/>
</dbReference>
<dbReference type="Pfam" id="PF01799">
    <property type="entry name" value="Fer2_2"/>
    <property type="match status" value="1"/>
</dbReference>
<keyword evidence="5" id="KW-0411">Iron-sulfur</keyword>
<dbReference type="EMBL" id="CP087994">
    <property type="protein sequence ID" value="UYO62577.1"/>
    <property type="molecule type" value="Genomic_DNA"/>
</dbReference>
<dbReference type="Pfam" id="PF00111">
    <property type="entry name" value="Fer2"/>
    <property type="match status" value="1"/>
</dbReference>
<reference evidence="9" key="2">
    <citation type="submission" date="2021-11" db="EMBL/GenBank/DDBJ databases">
        <title>Isoprene-degrading acetogen.</title>
        <authorList>
            <person name="Yang Y."/>
            <person name="Jin H."/>
            <person name="Yan J."/>
        </authorList>
    </citation>
    <scope>NUCLEOTIDE SEQUENCE</scope>
    <source>
        <strain evidence="9">Berkeley</strain>
    </source>
</reference>
<evidence type="ECO:0000256" key="6">
    <source>
        <dbReference type="ARBA" id="ARBA00060707"/>
    </source>
</evidence>
<dbReference type="GO" id="GO:0016491">
    <property type="term" value="F:oxidoreductase activity"/>
    <property type="evidence" value="ECO:0007669"/>
    <property type="project" value="UniProtKB-KW"/>
</dbReference>
<dbReference type="InterPro" id="IPR051452">
    <property type="entry name" value="Diverse_Oxidoreductases"/>
</dbReference>
<dbReference type="SUPFAM" id="SSF47741">
    <property type="entry name" value="CO dehydrogenase ISP C-domain like"/>
    <property type="match status" value="1"/>
</dbReference>
<dbReference type="PROSITE" id="PS00197">
    <property type="entry name" value="2FE2S_FER_1"/>
    <property type="match status" value="1"/>
</dbReference>
<dbReference type="OrthoDB" id="9796880at2"/>
<keyword evidence="3 8" id="KW-0560">Oxidoreductase</keyword>
<evidence type="ECO:0000256" key="5">
    <source>
        <dbReference type="ARBA" id="ARBA00023014"/>
    </source>
</evidence>
<dbReference type="Proteomes" id="UP001163550">
    <property type="component" value="Chromosome"/>
</dbReference>
<dbReference type="InterPro" id="IPR012675">
    <property type="entry name" value="Beta-grasp_dom_sf"/>
</dbReference>
<dbReference type="PANTHER" id="PTHR44379:SF5">
    <property type="entry name" value="OXIDOREDUCTASE WITH IRON-SULFUR SUBUNIT"/>
    <property type="match status" value="1"/>
</dbReference>
<keyword evidence="2" id="KW-0479">Metal-binding</keyword>
<dbReference type="GO" id="GO:0046872">
    <property type="term" value="F:metal ion binding"/>
    <property type="evidence" value="ECO:0007669"/>
    <property type="project" value="UniProtKB-KW"/>
</dbReference>
<dbReference type="InterPro" id="IPR036884">
    <property type="entry name" value="2Fe-2S-bd_dom_sf"/>
</dbReference>
<dbReference type="Proteomes" id="UP000176244">
    <property type="component" value="Unassembled WGS sequence"/>
</dbReference>
<accession>A0A1F2PHW9</accession>
<dbReference type="Gene3D" id="3.10.20.30">
    <property type="match status" value="1"/>
</dbReference>
<evidence type="ECO:0000256" key="4">
    <source>
        <dbReference type="ARBA" id="ARBA00023004"/>
    </source>
</evidence>
<evidence type="ECO:0000256" key="1">
    <source>
        <dbReference type="ARBA" id="ARBA00022714"/>
    </source>
</evidence>
<dbReference type="AlphaFoldDB" id="A0A1F2PHW9"/>
<dbReference type="CDD" id="cd00207">
    <property type="entry name" value="fer2"/>
    <property type="match status" value="1"/>
</dbReference>
<keyword evidence="4" id="KW-0408">Iron</keyword>
<dbReference type="RefSeq" id="WP_070370829.1">
    <property type="nucleotide sequence ID" value="NZ_CABIIK010000005.1"/>
</dbReference>
<keyword evidence="1" id="KW-0001">2Fe-2S</keyword>
<evidence type="ECO:0000259" key="7">
    <source>
        <dbReference type="PROSITE" id="PS51085"/>
    </source>
</evidence>
<feature type="domain" description="2Fe-2S ferredoxin-type" evidence="7">
    <location>
        <begin position="8"/>
        <end position="84"/>
    </location>
</feature>
<dbReference type="InterPro" id="IPR002888">
    <property type="entry name" value="2Fe-2S-bd"/>
</dbReference>